<evidence type="ECO:0000313" key="3">
    <source>
        <dbReference type="Proteomes" id="UP000297253"/>
    </source>
</evidence>
<gene>
    <name evidence="2" type="ORF">E4T82_06120</name>
</gene>
<protein>
    <submittedName>
        <fullName evidence="2">Uncharacterized protein</fullName>
    </submittedName>
</protein>
<organism evidence="2 3">
    <name type="scientific">Streptococcus cuniculi</name>
    <dbReference type="NCBI Taxonomy" id="1432788"/>
    <lineage>
        <taxon>Bacteria</taxon>
        <taxon>Bacillati</taxon>
        <taxon>Bacillota</taxon>
        <taxon>Bacilli</taxon>
        <taxon>Lactobacillales</taxon>
        <taxon>Streptococcaceae</taxon>
        <taxon>Streptococcus</taxon>
    </lineage>
</organism>
<comment type="caution">
    <text evidence="2">The sequence shown here is derived from an EMBL/GenBank/DDBJ whole genome shotgun (WGS) entry which is preliminary data.</text>
</comment>
<dbReference type="RefSeq" id="WP_135181975.1">
    <property type="nucleotide sequence ID" value="NZ_JADGKZ010000007.1"/>
</dbReference>
<dbReference type="Proteomes" id="UP000297253">
    <property type="component" value="Unassembled WGS sequence"/>
</dbReference>
<feature type="region of interest" description="Disordered" evidence="1">
    <location>
        <begin position="113"/>
        <end position="146"/>
    </location>
</feature>
<reference evidence="2 3" key="1">
    <citation type="submission" date="2019-03" db="EMBL/GenBank/DDBJ databases">
        <title>Diversity of the mouse oral microbiome.</title>
        <authorList>
            <person name="Joseph S."/>
            <person name="Aduse-Opoku J."/>
            <person name="Curtis M."/>
            <person name="Wade W."/>
            <person name="Hashim A."/>
        </authorList>
    </citation>
    <scope>NUCLEOTIDE SEQUENCE [LARGE SCALE GENOMIC DNA]</scope>
    <source>
        <strain evidence="2 3">WM131</strain>
    </source>
</reference>
<dbReference type="EMBL" id="SPPD01000007">
    <property type="protein sequence ID" value="TFU97794.1"/>
    <property type="molecule type" value="Genomic_DNA"/>
</dbReference>
<dbReference type="OrthoDB" id="9812943at2"/>
<feature type="compositionally biased region" description="Basic and acidic residues" evidence="1">
    <location>
        <begin position="113"/>
        <end position="140"/>
    </location>
</feature>
<evidence type="ECO:0000313" key="2">
    <source>
        <dbReference type="EMBL" id="TFU97794.1"/>
    </source>
</evidence>
<dbReference type="AlphaFoldDB" id="A0A4Y9JCZ7"/>
<name>A0A4Y9JCZ7_9STRE</name>
<evidence type="ECO:0000256" key="1">
    <source>
        <dbReference type="SAM" id="MobiDB-lite"/>
    </source>
</evidence>
<proteinExistence type="predicted"/>
<accession>A0A4Y9JCZ7</accession>
<sequence length="146" mass="16678">MFLKFIKGCCLGCFGLILFLVLSLFLVRCSKGVEDRENREILVGDSALYIYNNYENIESIEYDNFEVHSFGLGTHVYSFDITVNGSHEFIIGGPSFDYEIGDSEHEVWAYEAREHPDGELKRKEPPTSEGRLPESVRMIDRTALGR</sequence>